<dbReference type="OrthoDB" id="431953at2759"/>
<feature type="region of interest" description="Disordered" evidence="1">
    <location>
        <begin position="655"/>
        <end position="723"/>
    </location>
</feature>
<dbReference type="Gene3D" id="1.10.30.10">
    <property type="entry name" value="High mobility group box domain"/>
    <property type="match status" value="1"/>
</dbReference>
<dbReference type="AlphaFoldDB" id="A0A9P1C014"/>
<feature type="compositionally biased region" description="Basic residues" evidence="1">
    <location>
        <begin position="655"/>
        <end position="669"/>
    </location>
</feature>
<dbReference type="EMBL" id="CAMXCT020000730">
    <property type="protein sequence ID" value="CAL1135980.1"/>
    <property type="molecule type" value="Genomic_DNA"/>
</dbReference>
<name>A0A9P1C014_9DINO</name>
<dbReference type="Proteomes" id="UP001152797">
    <property type="component" value="Unassembled WGS sequence"/>
</dbReference>
<reference evidence="3 4" key="2">
    <citation type="submission" date="2024-05" db="EMBL/GenBank/DDBJ databases">
        <authorList>
            <person name="Chen Y."/>
            <person name="Shah S."/>
            <person name="Dougan E. K."/>
            <person name="Thang M."/>
            <person name="Chan C."/>
        </authorList>
    </citation>
    <scope>NUCLEOTIDE SEQUENCE [LARGE SCALE GENOMIC DNA]</scope>
</reference>
<evidence type="ECO:0000256" key="1">
    <source>
        <dbReference type="SAM" id="MobiDB-lite"/>
    </source>
</evidence>
<reference evidence="2" key="1">
    <citation type="submission" date="2022-10" db="EMBL/GenBank/DDBJ databases">
        <authorList>
            <person name="Chen Y."/>
            <person name="Dougan E. K."/>
            <person name="Chan C."/>
            <person name="Rhodes N."/>
            <person name="Thang M."/>
        </authorList>
    </citation>
    <scope>NUCLEOTIDE SEQUENCE</scope>
</reference>
<organism evidence="2">
    <name type="scientific">Cladocopium goreaui</name>
    <dbReference type="NCBI Taxonomy" id="2562237"/>
    <lineage>
        <taxon>Eukaryota</taxon>
        <taxon>Sar</taxon>
        <taxon>Alveolata</taxon>
        <taxon>Dinophyceae</taxon>
        <taxon>Suessiales</taxon>
        <taxon>Symbiodiniaceae</taxon>
        <taxon>Cladocopium</taxon>
    </lineage>
</organism>
<evidence type="ECO:0000313" key="2">
    <source>
        <dbReference type="EMBL" id="CAI3982605.1"/>
    </source>
</evidence>
<evidence type="ECO:0000313" key="4">
    <source>
        <dbReference type="Proteomes" id="UP001152797"/>
    </source>
</evidence>
<dbReference type="EMBL" id="CAMXCT010000730">
    <property type="protein sequence ID" value="CAI3982605.1"/>
    <property type="molecule type" value="Genomic_DNA"/>
</dbReference>
<proteinExistence type="predicted"/>
<feature type="compositionally biased region" description="Acidic residues" evidence="1">
    <location>
        <begin position="681"/>
        <end position="698"/>
    </location>
</feature>
<evidence type="ECO:0000313" key="3">
    <source>
        <dbReference type="EMBL" id="CAL4769917.1"/>
    </source>
</evidence>
<comment type="caution">
    <text evidence="2">The sequence shown here is derived from an EMBL/GenBank/DDBJ whole genome shotgun (WGS) entry which is preliminary data.</text>
</comment>
<feature type="compositionally biased region" description="Basic residues" evidence="1">
    <location>
        <begin position="311"/>
        <end position="325"/>
    </location>
</feature>
<dbReference type="EMBL" id="CAMXCT030000730">
    <property type="protein sequence ID" value="CAL4769917.1"/>
    <property type="molecule type" value="Genomic_DNA"/>
</dbReference>
<dbReference type="SUPFAM" id="SSF47095">
    <property type="entry name" value="HMG-box"/>
    <property type="match status" value="1"/>
</dbReference>
<feature type="region of interest" description="Disordered" evidence="1">
    <location>
        <begin position="310"/>
        <end position="331"/>
    </location>
</feature>
<gene>
    <name evidence="2" type="ORF">C1SCF055_LOCUS10283</name>
</gene>
<accession>A0A9P1C014</accession>
<sequence length="803" mass="90560">MPLPAMNKWTKVAPTVAHIALLGLFHNGFVVDAFKAEFGELQDEESDLSNNEDDKLGVPANETRKWRLLARRRNMRATNFLAEAQSLWINLLWCRLASSTMILHAVLFKNATWFTDRSPQELSRSRHLFATFCDPDANPAWANLQELLGILKDPEPSLALLVWKFGPVAQWPQPRRRIVRKAVMVMTGQLARKLVLPWQQYPWRLWPLALKDVDEAKRKECARDLLRSPTCCLDSGFSRRLRHLHPRESELLSSDVQTFLATVFTRIAPTSTFIERRFAQFTNWCEKKPKFATLAAKHVTSFCKGAAQAWRSKHPNHKKPNHRQRPTWAQDKAKRTTGYNMFLSEFRKNTQGRCFRGDDGRSEFVQEASAAWRRLSQGEKASYGMRARGMNSLRSRSAGSLEEEELVADDSGGLWGMCRLNEAWPISVCVLQAALGEGRPALSKSSAEWEQDHEALIEVGEDEDLPDVTDSLFSVCPWGGCEASLREDERTVFREVHEDLVTAVRVHEPLKRDLSAHPLVLQWCSPASGKQKYIVVAFNVRKPPWDMVMFQLEPLNGHNGLDCPFVLELEGQDRGFSLQCLRSDMEFCMDLAREASDWLLFLLKVGEITGAFASFRIVERAALDRRTLRRAAEEMKQIQRAAKAAKLAQGLTAIRKRKRRTQGKRKTRQRPLAASAAQDISDAEWASDSDSLTEDAEGADGSPSMPAGLGEGSASAPPVPAVRQHCDRGNTLSCKKAVSRGSTLTDAVCILRLKRWLIAGCSDADWPIHRQRSHHVELGGKGLQDFAEGMSEAEMDALVESWR</sequence>
<dbReference type="InterPro" id="IPR036910">
    <property type="entry name" value="HMG_box_dom_sf"/>
</dbReference>
<keyword evidence="4" id="KW-1185">Reference proteome</keyword>
<protein>
    <submittedName>
        <fullName evidence="2">Uncharacterized protein</fullName>
    </submittedName>
</protein>